<protein>
    <submittedName>
        <fullName evidence="1">HK97 family phage portal protein</fullName>
    </submittedName>
</protein>
<dbReference type="NCBIfam" id="TIGR01537">
    <property type="entry name" value="portal_HK97"/>
    <property type="match status" value="1"/>
</dbReference>
<sequence length="404" mass="43281">MGRIRQFFGLEKRSGFDELEAFLAAARSTAAGIGVDPETALRYPPVLAAVRLISESVAQLPVHLFQKDGEGRQRADDHPVEAIIARRPNPWSTPWQVKSDLTSQLLTRGEAFGLVARAADGRVLELIPLRRGAVCVTTADDMSPIYTLTMPSGAQRVLDRSEIFHLRGMSHGCGRPLSPVVEGADAIGLGLALEQHAANLMKRGARPAGVVSTPSKLSDPAIARMRASIEAAHAGAASGRTLVLEEGSTFTPLTFASTDLEFAAMRSFQVAEVSRLFRVPLSLLSEMDRVTHANAESLGQQFLTLTLLPILRLWCETIARDLLNEDEQASYYAEFLTAGLEMADLANRVDAYVKSIAGGLMTADECRARENLPPEGGEAAKLRFPLNTAADGAAPATDPGAANG</sequence>
<accession>A0A560FKL4</accession>
<dbReference type="Pfam" id="PF04860">
    <property type="entry name" value="Phage_portal"/>
    <property type="match status" value="1"/>
</dbReference>
<proteinExistence type="predicted"/>
<dbReference type="OrthoDB" id="7592047at2"/>
<dbReference type="EMBL" id="VITN01000004">
    <property type="protein sequence ID" value="TWB22144.1"/>
    <property type="molecule type" value="Genomic_DNA"/>
</dbReference>
<comment type="caution">
    <text evidence="1">The sequence shown here is derived from an EMBL/GenBank/DDBJ whole genome shotgun (WGS) entry which is preliminary data.</text>
</comment>
<reference evidence="1 2" key="1">
    <citation type="submission" date="2019-06" db="EMBL/GenBank/DDBJ databases">
        <title>Genomic Encyclopedia of Type Strains, Phase IV (KMG-V): Genome sequencing to study the core and pangenomes of soil and plant-associated prokaryotes.</title>
        <authorList>
            <person name="Whitman W."/>
        </authorList>
    </citation>
    <scope>NUCLEOTIDE SEQUENCE [LARGE SCALE GENOMIC DNA]</scope>
    <source>
        <strain evidence="1 2">BR 11880</strain>
    </source>
</reference>
<name>A0A560FKL4_9PROT</name>
<dbReference type="RefSeq" id="WP_145749763.1">
    <property type="nucleotide sequence ID" value="NZ_VITN01000004.1"/>
</dbReference>
<evidence type="ECO:0000313" key="2">
    <source>
        <dbReference type="Proteomes" id="UP000319859"/>
    </source>
</evidence>
<organism evidence="1 2">
    <name type="scientific">Nitrospirillum amazonense</name>
    <dbReference type="NCBI Taxonomy" id="28077"/>
    <lineage>
        <taxon>Bacteria</taxon>
        <taxon>Pseudomonadati</taxon>
        <taxon>Pseudomonadota</taxon>
        <taxon>Alphaproteobacteria</taxon>
        <taxon>Rhodospirillales</taxon>
        <taxon>Azospirillaceae</taxon>
        <taxon>Nitrospirillum</taxon>
    </lineage>
</organism>
<dbReference type="AlphaFoldDB" id="A0A560FKL4"/>
<evidence type="ECO:0000313" key="1">
    <source>
        <dbReference type="EMBL" id="TWB22144.1"/>
    </source>
</evidence>
<dbReference type="InterPro" id="IPR006944">
    <property type="entry name" value="Phage/GTA_portal"/>
</dbReference>
<dbReference type="InterPro" id="IPR006427">
    <property type="entry name" value="Portal_HK97"/>
</dbReference>
<dbReference type="Proteomes" id="UP000319859">
    <property type="component" value="Unassembled WGS sequence"/>
</dbReference>
<gene>
    <name evidence="1" type="ORF">FBZ89_104394</name>
</gene>